<evidence type="ECO:0000256" key="1">
    <source>
        <dbReference type="ARBA" id="ARBA00004141"/>
    </source>
</evidence>
<dbReference type="GO" id="GO:0046872">
    <property type="term" value="F:metal ion binding"/>
    <property type="evidence" value="ECO:0007669"/>
    <property type="project" value="UniProtKB-KW"/>
</dbReference>
<gene>
    <name evidence="8" type="ORF">OSB04_020907</name>
</gene>
<dbReference type="GO" id="GO:0038023">
    <property type="term" value="F:signaling receptor activity"/>
    <property type="evidence" value="ECO:0007669"/>
    <property type="project" value="TreeGrafter"/>
</dbReference>
<comment type="caution">
    <text evidence="8">The sequence shown here is derived from an EMBL/GenBank/DDBJ whole genome shotgun (WGS) entry which is preliminary data.</text>
</comment>
<feature type="domain" description="Retrotransposon Copia-like N-terminal" evidence="7">
    <location>
        <begin position="496"/>
        <end position="533"/>
    </location>
</feature>
<feature type="binding site" evidence="5">
    <location>
        <position position="176"/>
    </location>
    <ligand>
        <name>Zn(2+)</name>
        <dbReference type="ChEBI" id="CHEBI:29105"/>
    </ligand>
</feature>
<keyword evidence="3 6" id="KW-1133">Transmembrane helix</keyword>
<dbReference type="Proteomes" id="UP001172457">
    <property type="component" value="Chromosome 5"/>
</dbReference>
<dbReference type="GO" id="GO:0016020">
    <property type="term" value="C:membrane"/>
    <property type="evidence" value="ECO:0007669"/>
    <property type="project" value="UniProtKB-SubCell"/>
</dbReference>
<feature type="binding site" evidence="5">
    <location>
        <position position="325"/>
    </location>
    <ligand>
        <name>Zn(2+)</name>
        <dbReference type="ChEBI" id="CHEBI:29105"/>
    </ligand>
</feature>
<dbReference type="PANTHER" id="PTHR20855:SF100">
    <property type="entry name" value="HEPTAHELICAL TRANSMEMBRANE PROTEIN 2"/>
    <property type="match status" value="1"/>
</dbReference>
<evidence type="ECO:0000313" key="9">
    <source>
        <dbReference type="Proteomes" id="UP001172457"/>
    </source>
</evidence>
<feature type="transmembrane region" description="Helical" evidence="6">
    <location>
        <begin position="357"/>
        <end position="380"/>
    </location>
</feature>
<sequence length="598" mass="67780">MKRRGGEKAKGDRFMLISPEKMSSKGRSGKRLVKFDELPDYLKDNEFILDYYRCEWPLKDVVGSVFIWHNETLNIWTHLVGFFIFLSMAVLSSLCKEKVESLMASFFSTHGFLEPTMTSSIAKANGSVVSMLVSESLVGEIFKPSMVLMNNPIPKWPWFVFLGGAMGCLICSSISHLFACHSERFNLFFWRLDYAGISLMIVSSFFAPIFYAFTCHPFSRLFYLSSITTLGLLAIFTLLSPALSAPRYRSFRATLFLAMGFSGVVPASHAVYLHWQDSKILVALGYEVMMAVFYSLGAMFYVKRIPERWKPGAFDLAGHSHQIFHVFVVAGALAHAAATLVIMNLRQSLPAQCVDGATWMVFIPLLYSIQYTFSELFPLLTWYQSFRLLNLIPQSRVGILNSESEFFPFPNRMSYIPNRSFLFSESDLPQWELTTVVAFPNRTFFSESEFPLFRIGISQNPNRISCFPELGFALALPLPNRLPSWKSLDSDHSNPISVVLNGNNYIIWNHHMTIVLKSRGLYSYVTGTTVAPARTANEAAADYAKRVNEWDINNAKILRFINASTTAEINQQFLGYTTAKSLWDFLTKQYSTTGLAHQ</sequence>
<keyword evidence="5" id="KW-0479">Metal-binding</keyword>
<dbReference type="Pfam" id="PF03006">
    <property type="entry name" value="HlyIII"/>
    <property type="match status" value="1"/>
</dbReference>
<dbReference type="PANTHER" id="PTHR20855">
    <property type="entry name" value="ADIPOR/PROGESTIN RECEPTOR-RELATED"/>
    <property type="match status" value="1"/>
</dbReference>
<comment type="subcellular location">
    <subcellularLocation>
        <location evidence="1">Membrane</location>
        <topology evidence="1">Multi-pass membrane protein</topology>
    </subcellularLocation>
</comment>
<feature type="binding site" evidence="5">
    <location>
        <position position="321"/>
    </location>
    <ligand>
        <name>Zn(2+)</name>
        <dbReference type="ChEBI" id="CHEBI:29105"/>
    </ligand>
</feature>
<dbReference type="Pfam" id="PF14244">
    <property type="entry name" value="Retrotran_gag_3"/>
    <property type="match status" value="1"/>
</dbReference>
<proteinExistence type="predicted"/>
<dbReference type="GO" id="GO:0009725">
    <property type="term" value="P:response to hormone"/>
    <property type="evidence" value="ECO:0007669"/>
    <property type="project" value="TreeGrafter"/>
</dbReference>
<evidence type="ECO:0000259" key="7">
    <source>
        <dbReference type="Pfam" id="PF14244"/>
    </source>
</evidence>
<keyword evidence="2 6" id="KW-0812">Transmembrane</keyword>
<dbReference type="EMBL" id="JARYMX010000005">
    <property type="protein sequence ID" value="KAJ9548364.1"/>
    <property type="molecule type" value="Genomic_DNA"/>
</dbReference>
<dbReference type="GO" id="GO:0009744">
    <property type="term" value="P:response to sucrose"/>
    <property type="evidence" value="ECO:0007669"/>
    <property type="project" value="UniProtKB-ARBA"/>
</dbReference>
<feature type="transmembrane region" description="Helical" evidence="6">
    <location>
        <begin position="220"/>
        <end position="243"/>
    </location>
</feature>
<feature type="transmembrane region" description="Helical" evidence="6">
    <location>
        <begin position="75"/>
        <end position="94"/>
    </location>
</feature>
<feature type="transmembrane region" description="Helical" evidence="6">
    <location>
        <begin position="255"/>
        <end position="275"/>
    </location>
</feature>
<feature type="transmembrane region" description="Helical" evidence="6">
    <location>
        <begin position="281"/>
        <end position="302"/>
    </location>
</feature>
<protein>
    <recommendedName>
        <fullName evidence="7">Retrotransposon Copia-like N-terminal domain-containing protein</fullName>
    </recommendedName>
</protein>
<evidence type="ECO:0000256" key="6">
    <source>
        <dbReference type="SAM" id="Phobius"/>
    </source>
</evidence>
<evidence type="ECO:0000256" key="4">
    <source>
        <dbReference type="ARBA" id="ARBA00023136"/>
    </source>
</evidence>
<evidence type="ECO:0000256" key="3">
    <source>
        <dbReference type="ARBA" id="ARBA00022989"/>
    </source>
</evidence>
<evidence type="ECO:0000313" key="8">
    <source>
        <dbReference type="EMBL" id="KAJ9548364.1"/>
    </source>
</evidence>
<keyword evidence="4 6" id="KW-0472">Membrane</keyword>
<dbReference type="AlphaFoldDB" id="A0AA38SUT6"/>
<dbReference type="InterPro" id="IPR029472">
    <property type="entry name" value="Copia-like_N"/>
</dbReference>
<feature type="transmembrane region" description="Helical" evidence="6">
    <location>
        <begin position="192"/>
        <end position="214"/>
    </location>
</feature>
<evidence type="ECO:0000256" key="5">
    <source>
        <dbReference type="PIRSR" id="PIRSR604254-1"/>
    </source>
</evidence>
<accession>A0AA38SUT6</accession>
<feature type="transmembrane region" description="Helical" evidence="6">
    <location>
        <begin position="323"/>
        <end position="345"/>
    </location>
</feature>
<feature type="transmembrane region" description="Helical" evidence="6">
    <location>
        <begin position="156"/>
        <end position="180"/>
    </location>
</feature>
<keyword evidence="5" id="KW-0862">Zinc</keyword>
<dbReference type="InterPro" id="IPR004254">
    <property type="entry name" value="AdipoR/HlyIII-related"/>
</dbReference>
<evidence type="ECO:0000256" key="2">
    <source>
        <dbReference type="ARBA" id="ARBA00022692"/>
    </source>
</evidence>
<name>A0AA38SUT6_9ASTR</name>
<organism evidence="8 9">
    <name type="scientific">Centaurea solstitialis</name>
    <name type="common">yellow star-thistle</name>
    <dbReference type="NCBI Taxonomy" id="347529"/>
    <lineage>
        <taxon>Eukaryota</taxon>
        <taxon>Viridiplantae</taxon>
        <taxon>Streptophyta</taxon>
        <taxon>Embryophyta</taxon>
        <taxon>Tracheophyta</taxon>
        <taxon>Spermatophyta</taxon>
        <taxon>Magnoliopsida</taxon>
        <taxon>eudicotyledons</taxon>
        <taxon>Gunneridae</taxon>
        <taxon>Pentapetalae</taxon>
        <taxon>asterids</taxon>
        <taxon>campanulids</taxon>
        <taxon>Asterales</taxon>
        <taxon>Asteraceae</taxon>
        <taxon>Carduoideae</taxon>
        <taxon>Cardueae</taxon>
        <taxon>Centaureinae</taxon>
        <taxon>Centaurea</taxon>
    </lineage>
</organism>
<keyword evidence="9" id="KW-1185">Reference proteome</keyword>
<reference evidence="8" key="1">
    <citation type="submission" date="2023-03" db="EMBL/GenBank/DDBJ databases">
        <title>Chromosome-scale reference genome and RAD-based genetic map of yellow starthistle (Centaurea solstitialis) reveal putative structural variation and QTLs associated with invader traits.</title>
        <authorList>
            <person name="Reatini B."/>
            <person name="Cang F.A."/>
            <person name="Jiang Q."/>
            <person name="Mckibben M.T.W."/>
            <person name="Barker M.S."/>
            <person name="Rieseberg L.H."/>
            <person name="Dlugosch K.M."/>
        </authorList>
    </citation>
    <scope>NUCLEOTIDE SEQUENCE</scope>
    <source>
        <strain evidence="8">CAN-66</strain>
        <tissue evidence="8">Leaf</tissue>
    </source>
</reference>